<proteinExistence type="predicted"/>
<gene>
    <name evidence="2" type="primary">Nfu_g_1_016331</name>
</gene>
<organism evidence="2">
    <name type="scientific">Nothobranchius furzeri</name>
    <name type="common">Turquoise killifish</name>
    <dbReference type="NCBI Taxonomy" id="105023"/>
    <lineage>
        <taxon>Eukaryota</taxon>
        <taxon>Metazoa</taxon>
        <taxon>Chordata</taxon>
        <taxon>Craniata</taxon>
        <taxon>Vertebrata</taxon>
        <taxon>Euteleostomi</taxon>
        <taxon>Actinopterygii</taxon>
        <taxon>Neopterygii</taxon>
        <taxon>Teleostei</taxon>
        <taxon>Neoteleostei</taxon>
        <taxon>Acanthomorphata</taxon>
        <taxon>Ovalentaria</taxon>
        <taxon>Atherinomorphae</taxon>
        <taxon>Cyprinodontiformes</taxon>
        <taxon>Nothobranchiidae</taxon>
        <taxon>Nothobranchius</taxon>
    </lineage>
</organism>
<reference evidence="2" key="1">
    <citation type="submission" date="2016-05" db="EMBL/GenBank/DDBJ databases">
        <authorList>
            <person name="Lavstsen T."/>
            <person name="Jespersen J.S."/>
        </authorList>
    </citation>
    <scope>NUCLEOTIDE SEQUENCE</scope>
    <source>
        <tissue evidence="2">Brain</tissue>
    </source>
</reference>
<feature type="region of interest" description="Disordered" evidence="1">
    <location>
        <begin position="152"/>
        <end position="177"/>
    </location>
</feature>
<evidence type="ECO:0000313" key="2">
    <source>
        <dbReference type="EMBL" id="SBS51381.1"/>
    </source>
</evidence>
<dbReference type="EMBL" id="HAEJ01010924">
    <property type="protein sequence ID" value="SBS51381.1"/>
    <property type="molecule type" value="Transcribed_RNA"/>
</dbReference>
<feature type="non-terminal residue" evidence="2">
    <location>
        <position position="1"/>
    </location>
</feature>
<sequence length="221" mass="25228">KHGQKINLLTVSSQVGVTAHSGMQDVRSRPSTFCLSVVVLQWRQAQEGRQTAFSQRHSPAPIEGPPRRKEGIKWFFPGSPTCMIHLEKLQMEATRQKSTQAPKIHQMTHFEPWRKYFHQAHLLINNSSALSCSHLRRSSVFRMTELLTSSPVLRPPNRGGPFQPPVSRMSPSHHPRWNLDEPVSPESLFSTQLSLQKVKPRNLLPEGRRVKNPWAGWVRSV</sequence>
<dbReference type="AlphaFoldDB" id="A0A1A8UUV1"/>
<protein>
    <submittedName>
        <fullName evidence="2">Uncharacterized protein</fullName>
    </submittedName>
</protein>
<evidence type="ECO:0000256" key="1">
    <source>
        <dbReference type="SAM" id="MobiDB-lite"/>
    </source>
</evidence>
<name>A0A1A8UUV1_NOTFU</name>
<reference evidence="2" key="2">
    <citation type="submission" date="2016-06" db="EMBL/GenBank/DDBJ databases">
        <title>The genome of a short-lived fish provides insights into sex chromosome evolution and the genetic control of aging.</title>
        <authorList>
            <person name="Reichwald K."/>
            <person name="Felder M."/>
            <person name="Petzold A."/>
            <person name="Koch P."/>
            <person name="Groth M."/>
            <person name="Platzer M."/>
        </authorList>
    </citation>
    <scope>NUCLEOTIDE SEQUENCE</scope>
    <source>
        <tissue evidence="2">Brain</tissue>
    </source>
</reference>
<accession>A0A1A8UUV1</accession>
<feature type="region of interest" description="Disordered" evidence="1">
    <location>
        <begin position="49"/>
        <end position="69"/>
    </location>
</feature>